<dbReference type="Proteomes" id="UP001431776">
    <property type="component" value="Unassembled WGS sequence"/>
</dbReference>
<evidence type="ECO:0000313" key="3">
    <source>
        <dbReference type="EMBL" id="MDI6449727.1"/>
    </source>
</evidence>
<dbReference type="SUPFAM" id="SSF143120">
    <property type="entry name" value="YefM-like"/>
    <property type="match status" value="1"/>
</dbReference>
<evidence type="ECO:0000313" key="4">
    <source>
        <dbReference type="Proteomes" id="UP001431776"/>
    </source>
</evidence>
<protein>
    <recommendedName>
        <fullName evidence="2">Antitoxin</fullName>
    </recommendedName>
</protein>
<dbReference type="Gene3D" id="3.40.1620.10">
    <property type="entry name" value="YefM-like domain"/>
    <property type="match status" value="1"/>
</dbReference>
<dbReference type="InterPro" id="IPR036165">
    <property type="entry name" value="YefM-like_sf"/>
</dbReference>
<dbReference type="InterPro" id="IPR006442">
    <property type="entry name" value="Antitoxin_Phd/YefM"/>
</dbReference>
<proteinExistence type="inferred from homology"/>
<name>A0AAW6TZE0_9BACT</name>
<comment type="caution">
    <text evidence="3">The sequence shown here is derived from an EMBL/GenBank/DDBJ whole genome shotgun (WGS) entry which is preliminary data.</text>
</comment>
<gene>
    <name evidence="3" type="ORF">QJ522_11780</name>
</gene>
<dbReference type="Pfam" id="PF02604">
    <property type="entry name" value="PhdYeFM_antitox"/>
    <property type="match status" value="1"/>
</dbReference>
<evidence type="ECO:0000256" key="1">
    <source>
        <dbReference type="ARBA" id="ARBA00009981"/>
    </source>
</evidence>
<dbReference type="RefSeq" id="WP_349245135.1">
    <property type="nucleotide sequence ID" value="NZ_JASCXX010000012.1"/>
</dbReference>
<reference evidence="3" key="1">
    <citation type="submission" date="2023-05" db="EMBL/GenBank/DDBJ databases">
        <title>Anaerotaeda fermentans gen. nov., sp. nov., a novel anaerobic planctomycete of the new family within the order Sedimentisphaerales isolated from Taman Peninsula, Russia.</title>
        <authorList>
            <person name="Khomyakova M.A."/>
            <person name="Merkel A.Y."/>
            <person name="Slobodkin A.I."/>
        </authorList>
    </citation>
    <scope>NUCLEOTIDE SEQUENCE</scope>
    <source>
        <strain evidence="3">M17dextr</strain>
    </source>
</reference>
<comment type="similarity">
    <text evidence="1 2">Belongs to the phD/YefM antitoxin family.</text>
</comment>
<keyword evidence="4" id="KW-1185">Reference proteome</keyword>
<dbReference type="EMBL" id="JASCXX010000012">
    <property type="protein sequence ID" value="MDI6449727.1"/>
    <property type="molecule type" value="Genomic_DNA"/>
</dbReference>
<evidence type="ECO:0000256" key="2">
    <source>
        <dbReference type="RuleBase" id="RU362080"/>
    </source>
</evidence>
<sequence length="81" mass="9082">MTKIAASDFRQQLADLGNRVSYGGERITVTRSGKPLFAVVPYEDAELLEALEDRMDLDLAKKALKRNDTVSWEKAKKELGL</sequence>
<dbReference type="NCBIfam" id="TIGR01552">
    <property type="entry name" value="phd_fam"/>
    <property type="match status" value="1"/>
</dbReference>
<comment type="function">
    <text evidence="2">Antitoxin component of a type II toxin-antitoxin (TA) system.</text>
</comment>
<accession>A0AAW6TZE0</accession>
<organism evidence="3 4">
    <name type="scientific">Anaerobaca lacustris</name>
    <dbReference type="NCBI Taxonomy" id="3044600"/>
    <lineage>
        <taxon>Bacteria</taxon>
        <taxon>Pseudomonadati</taxon>
        <taxon>Planctomycetota</taxon>
        <taxon>Phycisphaerae</taxon>
        <taxon>Sedimentisphaerales</taxon>
        <taxon>Anaerobacaceae</taxon>
        <taxon>Anaerobaca</taxon>
    </lineage>
</organism>
<dbReference type="AlphaFoldDB" id="A0AAW6TZE0"/>